<dbReference type="RefSeq" id="WP_379928218.1">
    <property type="nucleotide sequence ID" value="NZ_JBHUMM010000007.1"/>
</dbReference>
<evidence type="ECO:0000313" key="3">
    <source>
        <dbReference type="Proteomes" id="UP001597497"/>
    </source>
</evidence>
<dbReference type="Proteomes" id="UP001597497">
    <property type="component" value="Unassembled WGS sequence"/>
</dbReference>
<dbReference type="EMBL" id="JBHUMM010000007">
    <property type="protein sequence ID" value="MFD2670788.1"/>
    <property type="molecule type" value="Genomic_DNA"/>
</dbReference>
<evidence type="ECO:0000313" key="2">
    <source>
        <dbReference type="EMBL" id="MFD2670788.1"/>
    </source>
</evidence>
<keyword evidence="3" id="KW-1185">Reference proteome</keyword>
<organism evidence="2 3">
    <name type="scientific">Marinicrinis sediminis</name>
    <dbReference type="NCBI Taxonomy" id="1652465"/>
    <lineage>
        <taxon>Bacteria</taxon>
        <taxon>Bacillati</taxon>
        <taxon>Bacillota</taxon>
        <taxon>Bacilli</taxon>
        <taxon>Bacillales</taxon>
        <taxon>Paenibacillaceae</taxon>
    </lineage>
</organism>
<dbReference type="Gene3D" id="3.30.920.30">
    <property type="entry name" value="Hypothetical protein"/>
    <property type="match status" value="1"/>
</dbReference>
<proteinExistence type="predicted"/>
<reference evidence="3" key="1">
    <citation type="journal article" date="2019" name="Int. J. Syst. Evol. Microbiol.">
        <title>The Global Catalogue of Microorganisms (GCM) 10K type strain sequencing project: providing services to taxonomists for standard genome sequencing and annotation.</title>
        <authorList>
            <consortium name="The Broad Institute Genomics Platform"/>
            <consortium name="The Broad Institute Genome Sequencing Center for Infectious Disease"/>
            <person name="Wu L."/>
            <person name="Ma J."/>
        </authorList>
    </citation>
    <scope>NUCLEOTIDE SEQUENCE [LARGE SCALE GENOMIC DNA]</scope>
    <source>
        <strain evidence="3">KCTC 33676</strain>
    </source>
</reference>
<accession>A0ABW5R715</accession>
<comment type="caution">
    <text evidence="2">The sequence shown here is derived from an EMBL/GenBank/DDBJ whole genome shotgun (WGS) entry which is preliminary data.</text>
</comment>
<sequence length="72" mass="8178">MSLHLEHNGYMPDRTKGSHHSLGNAQGEVITIPRQHPVKAVYVKDVLERIGDSCEFLHPYSVVSYKVSKFDQ</sequence>
<protein>
    <submittedName>
        <fullName evidence="2">Type II toxin-antitoxin system HicA family toxin</fullName>
    </submittedName>
</protein>
<feature type="region of interest" description="Disordered" evidence="1">
    <location>
        <begin position="1"/>
        <end position="22"/>
    </location>
</feature>
<name>A0ABW5R715_9BACL</name>
<evidence type="ECO:0000256" key="1">
    <source>
        <dbReference type="SAM" id="MobiDB-lite"/>
    </source>
</evidence>
<dbReference type="SUPFAM" id="SSF54786">
    <property type="entry name" value="YcfA/nrd intein domain"/>
    <property type="match status" value="1"/>
</dbReference>
<gene>
    <name evidence="2" type="ORF">ACFSUC_04080</name>
</gene>
<dbReference type="InterPro" id="IPR038570">
    <property type="entry name" value="HicA_sf"/>
</dbReference>